<accession>A0A4Y2EN04</accession>
<protein>
    <submittedName>
        <fullName evidence="2">Uncharacterized protein</fullName>
    </submittedName>
</protein>
<comment type="caution">
    <text evidence="2">The sequence shown here is derived from an EMBL/GenBank/DDBJ whole genome shotgun (WGS) entry which is preliminary data.</text>
</comment>
<feature type="compositionally biased region" description="Low complexity" evidence="1">
    <location>
        <begin position="1"/>
        <end position="20"/>
    </location>
</feature>
<dbReference type="EMBL" id="BGPR01000630">
    <property type="protein sequence ID" value="GBM29214.1"/>
    <property type="molecule type" value="Genomic_DNA"/>
</dbReference>
<keyword evidence="3" id="KW-1185">Reference proteome</keyword>
<gene>
    <name evidence="2" type="ORF">AVEN_115988_1</name>
</gene>
<proteinExistence type="predicted"/>
<evidence type="ECO:0000256" key="1">
    <source>
        <dbReference type="SAM" id="MobiDB-lite"/>
    </source>
</evidence>
<evidence type="ECO:0000313" key="3">
    <source>
        <dbReference type="Proteomes" id="UP000499080"/>
    </source>
</evidence>
<sequence>MRSSASQLSETSLSTFSSFTGAGKRGVQPVYDISNEMQIQEEILDLDSYMQNMHAAIEHASMAANMFHNVSYERDYRMDVARMTKEGHICQLLGHQVSSTVL</sequence>
<feature type="region of interest" description="Disordered" evidence="1">
    <location>
        <begin position="1"/>
        <end position="23"/>
    </location>
</feature>
<dbReference type="AlphaFoldDB" id="A0A4Y2EN04"/>
<reference evidence="2 3" key="1">
    <citation type="journal article" date="2019" name="Sci. Rep.">
        <title>Orb-weaving spider Araneus ventricosus genome elucidates the spidroin gene catalogue.</title>
        <authorList>
            <person name="Kono N."/>
            <person name="Nakamura H."/>
            <person name="Ohtoshi R."/>
            <person name="Moran D.A.P."/>
            <person name="Shinohara A."/>
            <person name="Yoshida Y."/>
            <person name="Fujiwara M."/>
            <person name="Mori M."/>
            <person name="Tomita M."/>
            <person name="Arakawa K."/>
        </authorList>
    </citation>
    <scope>NUCLEOTIDE SEQUENCE [LARGE SCALE GENOMIC DNA]</scope>
</reference>
<organism evidence="2 3">
    <name type="scientific">Araneus ventricosus</name>
    <name type="common">Orbweaver spider</name>
    <name type="synonym">Epeira ventricosa</name>
    <dbReference type="NCBI Taxonomy" id="182803"/>
    <lineage>
        <taxon>Eukaryota</taxon>
        <taxon>Metazoa</taxon>
        <taxon>Ecdysozoa</taxon>
        <taxon>Arthropoda</taxon>
        <taxon>Chelicerata</taxon>
        <taxon>Arachnida</taxon>
        <taxon>Araneae</taxon>
        <taxon>Araneomorphae</taxon>
        <taxon>Entelegynae</taxon>
        <taxon>Araneoidea</taxon>
        <taxon>Araneidae</taxon>
        <taxon>Araneus</taxon>
    </lineage>
</organism>
<name>A0A4Y2EN04_ARAVE</name>
<evidence type="ECO:0000313" key="2">
    <source>
        <dbReference type="EMBL" id="GBM29214.1"/>
    </source>
</evidence>
<dbReference type="Proteomes" id="UP000499080">
    <property type="component" value="Unassembled WGS sequence"/>
</dbReference>